<dbReference type="GO" id="GO:0046872">
    <property type="term" value="F:metal ion binding"/>
    <property type="evidence" value="ECO:0007669"/>
    <property type="project" value="UniProtKB-UniRule"/>
</dbReference>
<protein>
    <recommendedName>
        <fullName evidence="2">Dipeptidase</fullName>
        <ecNumber evidence="2">3.4.13.19</ecNumber>
    </recommendedName>
</protein>
<dbReference type="Pfam" id="PF01244">
    <property type="entry name" value="Peptidase_M19"/>
    <property type="match status" value="1"/>
</dbReference>
<dbReference type="GO" id="GO:0070573">
    <property type="term" value="F:metallodipeptidase activity"/>
    <property type="evidence" value="ECO:0007669"/>
    <property type="project" value="InterPro"/>
</dbReference>
<comment type="cofactor">
    <cofactor evidence="2">
        <name>Zn(2+)</name>
        <dbReference type="ChEBI" id="CHEBI:29105"/>
    </cofactor>
</comment>
<dbReference type="PANTHER" id="PTHR10443">
    <property type="entry name" value="MICROSOMAL DIPEPTIDASE"/>
    <property type="match status" value="1"/>
</dbReference>
<dbReference type="OrthoDB" id="445695at2759"/>
<comment type="catalytic activity">
    <reaction evidence="2">
        <text>an L-aminoacyl-L-amino acid + H2O = 2 an L-alpha-amino acid</text>
        <dbReference type="Rhea" id="RHEA:48940"/>
        <dbReference type="ChEBI" id="CHEBI:15377"/>
        <dbReference type="ChEBI" id="CHEBI:59869"/>
        <dbReference type="ChEBI" id="CHEBI:77460"/>
        <dbReference type="EC" id="3.4.13.19"/>
    </reaction>
</comment>
<dbReference type="HOGENOM" id="CLU_031404_4_2_1"/>
<dbReference type="InterPro" id="IPR008257">
    <property type="entry name" value="Pept_M19"/>
</dbReference>
<keyword evidence="5" id="KW-1185">Reference proteome</keyword>
<comment type="similarity">
    <text evidence="2">Belongs to the metallo-dependent hydrolases superfamily. Peptidase M19 family.</text>
</comment>
<dbReference type="GeneID" id="25978581"/>
<evidence type="ECO:0000256" key="1">
    <source>
        <dbReference type="ARBA" id="ARBA00022997"/>
    </source>
</evidence>
<dbReference type="eggNOG" id="KOG4127">
    <property type="taxonomic scope" value="Eukaryota"/>
</dbReference>
<dbReference type="CDD" id="cd01301">
    <property type="entry name" value="rDP_like"/>
    <property type="match status" value="1"/>
</dbReference>
<name>F0XBH9_GROCL</name>
<dbReference type="InterPro" id="IPR032466">
    <property type="entry name" value="Metal_Hydrolase"/>
</dbReference>
<evidence type="ECO:0000313" key="5">
    <source>
        <dbReference type="Proteomes" id="UP000007796"/>
    </source>
</evidence>
<evidence type="ECO:0000313" key="4">
    <source>
        <dbReference type="EMBL" id="EFX05015.1"/>
    </source>
</evidence>
<feature type="compositionally biased region" description="Polar residues" evidence="3">
    <location>
        <begin position="18"/>
        <end position="29"/>
    </location>
</feature>
<dbReference type="Proteomes" id="UP000007796">
    <property type="component" value="Unassembled WGS sequence"/>
</dbReference>
<dbReference type="Gene3D" id="3.20.20.140">
    <property type="entry name" value="Metal-dependent hydrolases"/>
    <property type="match status" value="1"/>
</dbReference>
<reference evidence="4 5" key="1">
    <citation type="journal article" date="2011" name="Proc. Natl. Acad. Sci. U.S.A.">
        <title>Genome and transcriptome analyses of the mountain pine beetle-fungal symbiont Grosmannia clavigera, a lodgepole pine pathogen.</title>
        <authorList>
            <person name="DiGuistini S."/>
            <person name="Wang Y."/>
            <person name="Liao N.Y."/>
            <person name="Taylor G."/>
            <person name="Tanguay P."/>
            <person name="Feau N."/>
            <person name="Henrissat B."/>
            <person name="Chan S.K."/>
            <person name="Hesse-Orce U."/>
            <person name="Alamouti S.M."/>
            <person name="Tsui C.K.M."/>
            <person name="Docking R.T."/>
            <person name="Levasseur A."/>
            <person name="Haridas S."/>
            <person name="Robertson G."/>
            <person name="Birol I."/>
            <person name="Holt R.A."/>
            <person name="Marra M.A."/>
            <person name="Hamelin R.C."/>
            <person name="Hirst M."/>
            <person name="Jones S.J.M."/>
            <person name="Bohlmann J."/>
            <person name="Breuil C."/>
        </authorList>
    </citation>
    <scope>NUCLEOTIDE SEQUENCE [LARGE SCALE GENOMIC DNA]</scope>
    <source>
        <strain evidence="5">kw1407 / UAMH 11150</strain>
    </source>
</reference>
<evidence type="ECO:0000256" key="2">
    <source>
        <dbReference type="RuleBase" id="RU341113"/>
    </source>
</evidence>
<dbReference type="EMBL" id="GL629756">
    <property type="protein sequence ID" value="EFX05015.1"/>
    <property type="molecule type" value="Genomic_DNA"/>
</dbReference>
<dbReference type="InParanoid" id="F0XBH9"/>
<dbReference type="AlphaFoldDB" id="F0XBH9"/>
<keyword evidence="2" id="KW-0862">Zinc</keyword>
<dbReference type="RefSeq" id="XP_014174497.1">
    <property type="nucleotide sequence ID" value="XM_014319022.1"/>
</dbReference>
<keyword evidence="4" id="KW-0031">Aminopeptidase</keyword>
<keyword evidence="2" id="KW-0479">Metal-binding</keyword>
<proteinExistence type="inferred from homology"/>
<feature type="region of interest" description="Disordered" evidence="3">
    <location>
        <begin position="1"/>
        <end position="29"/>
    </location>
</feature>
<evidence type="ECO:0000256" key="3">
    <source>
        <dbReference type="SAM" id="MobiDB-lite"/>
    </source>
</evidence>
<accession>F0XBH9</accession>
<dbReference type="PROSITE" id="PS51365">
    <property type="entry name" value="RENAL_DIPEPTIDASE_2"/>
    <property type="match status" value="1"/>
</dbReference>
<gene>
    <name evidence="4" type="ORF">CMQ_5277</name>
</gene>
<dbReference type="EC" id="3.4.13.19" evidence="2"/>
<dbReference type="STRING" id="655863.F0XBH9"/>
<dbReference type="GO" id="GO:0006508">
    <property type="term" value="P:proteolysis"/>
    <property type="evidence" value="ECO:0007669"/>
    <property type="project" value="UniProtKB-KW"/>
</dbReference>
<sequence>MSDDPPAPLVNERPSANLAKQVNAPQSTPDTQIVRLQQKKPTRALSLRTAALFVSASIALAAKWSYGAPETFDPSDFKARTEHILSTTPLIDGHNDLPYLFRLQLDNKIYDQEFSFQTGLGSHTDLKRMREGRVGGQFWSTFIDCPDIVHMDDPNHAVRDTLEQIDVAKRLIAEVPDLEFCDNSKCARRAFKQGKIPSMLGAEGLHQVGSALAVIRQFHSLGLRYITLTHNCDNAFATAATTVTETGKDSGLSEFGVEAIKEMNRLGIMVDLAHVSHRTMLEALDVTRAPVILSHTGCHALAKSNRNVPDSVLRRLPSNGGVAMIYFVRKFIKPDDPDKASVDDVVDHILHVVKVAGWDHVGIGGDFDGTGYVVHGLEDVSKYPRLIEALLRRGATDEQVKKLAGENILRVWRQNEIVSETMKKAMKPVEAVWEGRQPSASFEGSALLPRLKPHY</sequence>
<organism evidence="5">
    <name type="scientific">Grosmannia clavigera (strain kw1407 / UAMH 11150)</name>
    <name type="common">Blue stain fungus</name>
    <name type="synonym">Graphiocladiella clavigera</name>
    <dbReference type="NCBI Taxonomy" id="655863"/>
    <lineage>
        <taxon>Eukaryota</taxon>
        <taxon>Fungi</taxon>
        <taxon>Dikarya</taxon>
        <taxon>Ascomycota</taxon>
        <taxon>Pezizomycotina</taxon>
        <taxon>Sordariomycetes</taxon>
        <taxon>Sordariomycetidae</taxon>
        <taxon>Ophiostomatales</taxon>
        <taxon>Ophiostomataceae</taxon>
        <taxon>Leptographium</taxon>
    </lineage>
</organism>
<keyword evidence="2" id="KW-0482">Metalloprotease</keyword>
<dbReference type="PANTHER" id="PTHR10443:SF12">
    <property type="entry name" value="DIPEPTIDASE"/>
    <property type="match status" value="1"/>
</dbReference>
<dbReference type="SUPFAM" id="SSF51556">
    <property type="entry name" value="Metallo-dependent hydrolases"/>
    <property type="match status" value="1"/>
</dbReference>
<keyword evidence="2" id="KW-0378">Hydrolase</keyword>
<keyword evidence="1 2" id="KW-0224">Dipeptidase</keyword>
<keyword evidence="2" id="KW-0645">Protease</keyword>
<dbReference type="GO" id="GO:0004177">
    <property type="term" value="F:aminopeptidase activity"/>
    <property type="evidence" value="ECO:0007669"/>
    <property type="project" value="UniProtKB-KW"/>
</dbReference>